<feature type="region of interest" description="Disordered" evidence="5">
    <location>
        <begin position="1"/>
        <end position="49"/>
    </location>
</feature>
<dbReference type="InterPro" id="IPR007627">
    <property type="entry name" value="RNA_pol_sigma70_r2"/>
</dbReference>
<proteinExistence type="inferred from homology"/>
<accession>A0A1H1N8Y5</accession>
<protein>
    <submittedName>
        <fullName evidence="8">RNA polymerase sigma-70 factor, ECF subfamily</fullName>
    </submittedName>
</protein>
<name>A0A1H1N8Y5_9MICO</name>
<keyword evidence="3" id="KW-0731">Sigma factor</keyword>
<dbReference type="InterPro" id="IPR013249">
    <property type="entry name" value="RNA_pol_sigma70_r4_t2"/>
</dbReference>
<evidence type="ECO:0000259" key="7">
    <source>
        <dbReference type="Pfam" id="PF08281"/>
    </source>
</evidence>
<evidence type="ECO:0000256" key="5">
    <source>
        <dbReference type="SAM" id="MobiDB-lite"/>
    </source>
</evidence>
<dbReference type="PANTHER" id="PTHR43133">
    <property type="entry name" value="RNA POLYMERASE ECF-TYPE SIGMA FACTO"/>
    <property type="match status" value="1"/>
</dbReference>
<evidence type="ECO:0000256" key="4">
    <source>
        <dbReference type="ARBA" id="ARBA00023163"/>
    </source>
</evidence>
<dbReference type="Pfam" id="PF08281">
    <property type="entry name" value="Sigma70_r4_2"/>
    <property type="match status" value="1"/>
</dbReference>
<dbReference type="Gene3D" id="1.10.1740.10">
    <property type="match status" value="1"/>
</dbReference>
<evidence type="ECO:0000313" key="8">
    <source>
        <dbReference type="EMBL" id="SDR95348.1"/>
    </source>
</evidence>
<evidence type="ECO:0000313" key="9">
    <source>
        <dbReference type="Proteomes" id="UP000199482"/>
    </source>
</evidence>
<dbReference type="GO" id="GO:0006352">
    <property type="term" value="P:DNA-templated transcription initiation"/>
    <property type="evidence" value="ECO:0007669"/>
    <property type="project" value="InterPro"/>
</dbReference>
<dbReference type="PANTHER" id="PTHR43133:SF25">
    <property type="entry name" value="RNA POLYMERASE SIGMA FACTOR RFAY-RELATED"/>
    <property type="match status" value="1"/>
</dbReference>
<evidence type="ECO:0000256" key="1">
    <source>
        <dbReference type="ARBA" id="ARBA00010641"/>
    </source>
</evidence>
<dbReference type="InterPro" id="IPR013324">
    <property type="entry name" value="RNA_pol_sigma_r3/r4-like"/>
</dbReference>
<dbReference type="InterPro" id="IPR039425">
    <property type="entry name" value="RNA_pol_sigma-70-like"/>
</dbReference>
<dbReference type="STRING" id="589382.SAMN04489721_0554"/>
<dbReference type="GO" id="GO:0016987">
    <property type="term" value="F:sigma factor activity"/>
    <property type="evidence" value="ECO:0007669"/>
    <property type="project" value="UniProtKB-KW"/>
</dbReference>
<sequence>MRSRFSGRPVQDSPQSRHKQDVSNASTDVADAETTRGVPMPDRAEPPAASDDLAWFTGLVREHSTALVKYFARRGPRQDAEDLAADVFATAWRRRHDVPRDAVLPWLYRTAGFTLANHRRKLIDLPVEHVPEAGSDRVADDPELSAMFDAELRGALMSVGERDRRILLLHAWEGLDGEELAQVLEISRSGADAALSRARKRLREAWGERMSF</sequence>
<comment type="similarity">
    <text evidence="1">Belongs to the sigma-70 factor family. ECF subfamily.</text>
</comment>
<dbReference type="Gene3D" id="1.10.10.10">
    <property type="entry name" value="Winged helix-like DNA-binding domain superfamily/Winged helix DNA-binding domain"/>
    <property type="match status" value="1"/>
</dbReference>
<evidence type="ECO:0000256" key="2">
    <source>
        <dbReference type="ARBA" id="ARBA00023015"/>
    </source>
</evidence>
<dbReference type="NCBIfam" id="TIGR02937">
    <property type="entry name" value="sigma70-ECF"/>
    <property type="match status" value="1"/>
</dbReference>
<reference evidence="9" key="1">
    <citation type="submission" date="2016-10" db="EMBL/GenBank/DDBJ databases">
        <authorList>
            <person name="Varghese N."/>
            <person name="Submissions S."/>
        </authorList>
    </citation>
    <scope>NUCLEOTIDE SEQUENCE [LARGE SCALE GENOMIC DNA]</scope>
    <source>
        <strain evidence="9">CPCC 202695</strain>
    </source>
</reference>
<evidence type="ECO:0000259" key="6">
    <source>
        <dbReference type="Pfam" id="PF04542"/>
    </source>
</evidence>
<keyword evidence="4" id="KW-0804">Transcription</keyword>
<dbReference type="InterPro" id="IPR036388">
    <property type="entry name" value="WH-like_DNA-bd_sf"/>
</dbReference>
<dbReference type="AlphaFoldDB" id="A0A1H1N8Y5"/>
<dbReference type="InterPro" id="IPR013325">
    <property type="entry name" value="RNA_pol_sigma_r2"/>
</dbReference>
<dbReference type="GO" id="GO:0003677">
    <property type="term" value="F:DNA binding"/>
    <property type="evidence" value="ECO:0007669"/>
    <property type="project" value="InterPro"/>
</dbReference>
<dbReference type="SUPFAM" id="SSF88659">
    <property type="entry name" value="Sigma3 and sigma4 domains of RNA polymerase sigma factors"/>
    <property type="match status" value="1"/>
</dbReference>
<feature type="domain" description="RNA polymerase sigma factor 70 region 4 type 2" evidence="7">
    <location>
        <begin position="151"/>
        <end position="202"/>
    </location>
</feature>
<dbReference type="Pfam" id="PF04542">
    <property type="entry name" value="Sigma70_r2"/>
    <property type="match status" value="1"/>
</dbReference>
<dbReference type="EMBL" id="LT629755">
    <property type="protein sequence ID" value="SDR95348.1"/>
    <property type="molecule type" value="Genomic_DNA"/>
</dbReference>
<dbReference type="InterPro" id="IPR014284">
    <property type="entry name" value="RNA_pol_sigma-70_dom"/>
</dbReference>
<organism evidence="8 9">
    <name type="scientific">Agromyces flavus</name>
    <dbReference type="NCBI Taxonomy" id="589382"/>
    <lineage>
        <taxon>Bacteria</taxon>
        <taxon>Bacillati</taxon>
        <taxon>Actinomycetota</taxon>
        <taxon>Actinomycetes</taxon>
        <taxon>Micrococcales</taxon>
        <taxon>Microbacteriaceae</taxon>
        <taxon>Agromyces</taxon>
    </lineage>
</organism>
<keyword evidence="2" id="KW-0805">Transcription regulation</keyword>
<evidence type="ECO:0000256" key="3">
    <source>
        <dbReference type="ARBA" id="ARBA00023082"/>
    </source>
</evidence>
<gene>
    <name evidence="8" type="ORF">SAMN04489721_0554</name>
</gene>
<dbReference type="Proteomes" id="UP000199482">
    <property type="component" value="Chromosome I"/>
</dbReference>
<dbReference type="SUPFAM" id="SSF88946">
    <property type="entry name" value="Sigma2 domain of RNA polymerase sigma factors"/>
    <property type="match status" value="1"/>
</dbReference>
<feature type="domain" description="RNA polymerase sigma-70 region 2" evidence="6">
    <location>
        <begin position="59"/>
        <end position="121"/>
    </location>
</feature>